<comment type="caution">
    <text evidence="7">The sequence shown here is derived from an EMBL/GenBank/DDBJ whole genome shotgun (WGS) entry which is preliminary data.</text>
</comment>
<accession>A0A3S3ME07</accession>
<gene>
    <name evidence="7" type="ORF">CKAN_00302800</name>
</gene>
<dbReference type="OrthoDB" id="1638170at2759"/>
<feature type="domain" description="PNPLA" evidence="6">
    <location>
        <begin position="232"/>
        <end position="436"/>
    </location>
</feature>
<dbReference type="EMBL" id="QPKB01000001">
    <property type="protein sequence ID" value="RWR74687.1"/>
    <property type="molecule type" value="Genomic_DNA"/>
</dbReference>
<evidence type="ECO:0000313" key="8">
    <source>
        <dbReference type="Proteomes" id="UP000283530"/>
    </source>
</evidence>
<dbReference type="InterPro" id="IPR016035">
    <property type="entry name" value="Acyl_Trfase/lysoPLipase"/>
</dbReference>
<dbReference type="Pfam" id="PF01734">
    <property type="entry name" value="Patatin"/>
    <property type="match status" value="1"/>
</dbReference>
<organism evidence="7 8">
    <name type="scientific">Cinnamomum micranthum f. kanehirae</name>
    <dbReference type="NCBI Taxonomy" id="337451"/>
    <lineage>
        <taxon>Eukaryota</taxon>
        <taxon>Viridiplantae</taxon>
        <taxon>Streptophyta</taxon>
        <taxon>Embryophyta</taxon>
        <taxon>Tracheophyta</taxon>
        <taxon>Spermatophyta</taxon>
        <taxon>Magnoliopsida</taxon>
        <taxon>Magnoliidae</taxon>
        <taxon>Laurales</taxon>
        <taxon>Lauraceae</taxon>
        <taxon>Cinnamomum</taxon>
    </lineage>
</organism>
<feature type="active site" description="Proton acceptor" evidence="4">
    <location>
        <position position="423"/>
    </location>
</feature>
<dbReference type="PANTHER" id="PTHR14226:SF10">
    <property type="entry name" value="TRIACYLGLYCEROL LIPASE 4-RELATED"/>
    <property type="match status" value="1"/>
</dbReference>
<comment type="caution">
    <text evidence="4">Lacks conserved residue(s) required for the propagation of feature annotation.</text>
</comment>
<protein>
    <submittedName>
        <fullName evidence="7">Triacylglycerol lipase SDP1</fullName>
    </submittedName>
</protein>
<dbReference type="Proteomes" id="UP000283530">
    <property type="component" value="Unassembled WGS sequence"/>
</dbReference>
<dbReference type="InterPro" id="IPR021771">
    <property type="entry name" value="Triacylglycerol_lipase_N"/>
</dbReference>
<keyword evidence="2 4" id="KW-0442">Lipid degradation</keyword>
<dbReference type="InterPro" id="IPR050301">
    <property type="entry name" value="NTE"/>
</dbReference>
<dbReference type="SUPFAM" id="SSF52151">
    <property type="entry name" value="FabD/lysophospholipase-like"/>
    <property type="match status" value="1"/>
</dbReference>
<name>A0A3S3ME07_9MAGN</name>
<dbReference type="CDD" id="cd07231">
    <property type="entry name" value="Pat_SDP1-like"/>
    <property type="match status" value="1"/>
</dbReference>
<evidence type="ECO:0000256" key="3">
    <source>
        <dbReference type="ARBA" id="ARBA00023098"/>
    </source>
</evidence>
<feature type="compositionally biased region" description="Basic and acidic residues" evidence="5">
    <location>
        <begin position="637"/>
        <end position="648"/>
    </location>
</feature>
<proteinExistence type="predicted"/>
<dbReference type="PANTHER" id="PTHR14226">
    <property type="entry name" value="NEUROPATHY TARGET ESTERASE/SWISS CHEESE D.MELANOGASTER"/>
    <property type="match status" value="1"/>
</dbReference>
<feature type="short sequence motif" description="GXSXG" evidence="4">
    <location>
        <begin position="263"/>
        <end position="267"/>
    </location>
</feature>
<evidence type="ECO:0000313" key="7">
    <source>
        <dbReference type="EMBL" id="RWR74687.1"/>
    </source>
</evidence>
<evidence type="ECO:0000256" key="4">
    <source>
        <dbReference type="PROSITE-ProRule" id="PRU01161"/>
    </source>
</evidence>
<dbReference type="GO" id="GO:0004806">
    <property type="term" value="F:triacylglycerol lipase activity"/>
    <property type="evidence" value="ECO:0007669"/>
    <property type="project" value="InterPro"/>
</dbReference>
<dbReference type="PROSITE" id="PS51635">
    <property type="entry name" value="PNPLA"/>
    <property type="match status" value="1"/>
</dbReference>
<feature type="region of interest" description="Disordered" evidence="5">
    <location>
        <begin position="580"/>
        <end position="599"/>
    </location>
</feature>
<evidence type="ECO:0000256" key="2">
    <source>
        <dbReference type="ARBA" id="ARBA00022963"/>
    </source>
</evidence>
<keyword evidence="3 4" id="KW-0443">Lipid metabolism</keyword>
<dbReference type="STRING" id="337451.A0A3S3ME07"/>
<keyword evidence="1 4" id="KW-0378">Hydrolase</keyword>
<evidence type="ECO:0000259" key="6">
    <source>
        <dbReference type="PROSITE" id="PS51635"/>
    </source>
</evidence>
<dbReference type="Pfam" id="PF11815">
    <property type="entry name" value="DUF3336"/>
    <property type="match status" value="1"/>
</dbReference>
<feature type="region of interest" description="Disordered" evidence="5">
    <location>
        <begin position="627"/>
        <end position="666"/>
    </location>
</feature>
<evidence type="ECO:0000256" key="5">
    <source>
        <dbReference type="SAM" id="MobiDB-lite"/>
    </source>
</evidence>
<feature type="compositionally biased region" description="Polar residues" evidence="5">
    <location>
        <begin position="584"/>
        <end position="597"/>
    </location>
</feature>
<evidence type="ECO:0000256" key="1">
    <source>
        <dbReference type="ARBA" id="ARBA00022801"/>
    </source>
</evidence>
<dbReference type="InterPro" id="IPR002641">
    <property type="entry name" value="PNPLA_dom"/>
</dbReference>
<sequence>MDISKETMVNPFSIGPSTIIGRTIAFQILFCKSMSHLRHRIFRILWKFLYRSKSLSVQVISWFHPHKPQGLIAMVTVIAFLLKRYTNVRSQAEAAHRRKFWRNKMRSAVTYEEWSHAAKMLDKETPKTTECNLYDEELVRKRLQELKHRRRQGCLRDIIFYMRPDLVRNLGNMCNPHLHKGRRQVPKLIKKYIDEVSMQLRMVCNLDSEELLLEEKLAFMHEARHAFGRTALLLSGGASFGAFHVGVVDTLVENKLLPRIIAGSSVGSIMCSIVATRPSPELESFFSNNLHYLEFFEQMGGIFAVVRRIMTKGAVHDIRQLQRLLRSMTNNLTFQEAYDVTGRILSITVCSPRKHEPPRCLNYLTSPHVVIWSAVTASSAFPGLFEAQELMAKDIKGDIVPFHAPFLDGPEELSGNSLRRWRDGSLEIDLPMIQLKELFNVNHFIVSQANPHILPFLRLKELVRAYGGHFAAKLAHLAEMEVKHRCSQALELGLPLGGLAAKMLAQEWEGDVTVVMPATLAQYSKIIRNPSHPDLQKAANQGRRCTWEKLAAIKANCGIELVLDECVTFLSHIRQLKRGAERATASQGQPSRSSFSALNGIPSRNHIALEDSTNLLEELADITASFHHGRGRVGGSSDRKSHLYREGSDSESETADLNSWTRSGGPLMRTTSAEEFIHSLEIDAELNKPWTREEVTHVNVDEKEV</sequence>
<dbReference type="Gene3D" id="3.40.1090.10">
    <property type="entry name" value="Cytosolic phospholipase A2 catalytic domain"/>
    <property type="match status" value="1"/>
</dbReference>
<dbReference type="GO" id="GO:0016042">
    <property type="term" value="P:lipid catabolic process"/>
    <property type="evidence" value="ECO:0007669"/>
    <property type="project" value="UniProtKB-UniRule"/>
</dbReference>
<keyword evidence="8" id="KW-1185">Reference proteome</keyword>
<dbReference type="AlphaFoldDB" id="A0A3S3ME07"/>
<feature type="active site" description="Nucleophile" evidence="4">
    <location>
        <position position="265"/>
    </location>
</feature>
<reference evidence="7 8" key="1">
    <citation type="journal article" date="2019" name="Nat. Plants">
        <title>Stout camphor tree genome fills gaps in understanding of flowering plant genome evolution.</title>
        <authorList>
            <person name="Chaw S.M."/>
            <person name="Liu Y.C."/>
            <person name="Wu Y.W."/>
            <person name="Wang H.Y."/>
            <person name="Lin C.I."/>
            <person name="Wu C.S."/>
            <person name="Ke H.M."/>
            <person name="Chang L.Y."/>
            <person name="Hsu C.Y."/>
            <person name="Yang H.T."/>
            <person name="Sudianto E."/>
            <person name="Hsu M.H."/>
            <person name="Wu K.P."/>
            <person name="Wang L.N."/>
            <person name="Leebens-Mack J.H."/>
            <person name="Tsai I.J."/>
        </authorList>
    </citation>
    <scope>NUCLEOTIDE SEQUENCE [LARGE SCALE GENOMIC DNA]</scope>
    <source>
        <strain evidence="8">cv. Chaw 1501</strain>
        <tissue evidence="7">Young leaves</tissue>
    </source>
</reference>